<dbReference type="PRINTS" id="PR00320">
    <property type="entry name" value="GPROTEINBRPT"/>
</dbReference>
<dbReference type="InterPro" id="IPR020472">
    <property type="entry name" value="WD40_PAC1"/>
</dbReference>
<dbReference type="InterPro" id="IPR003593">
    <property type="entry name" value="AAA+_ATPase"/>
</dbReference>
<dbReference type="InterPro" id="IPR011047">
    <property type="entry name" value="Quinoprotein_ADH-like_sf"/>
</dbReference>
<feature type="repeat" description="WD" evidence="3">
    <location>
        <begin position="1272"/>
        <end position="1307"/>
    </location>
</feature>
<dbReference type="InterPro" id="IPR015943">
    <property type="entry name" value="WD40/YVTN_repeat-like_dom_sf"/>
</dbReference>
<keyword evidence="2" id="KW-0677">Repeat</keyword>
<feature type="repeat" description="WD" evidence="3">
    <location>
        <begin position="1198"/>
        <end position="1230"/>
    </location>
</feature>
<feature type="repeat" description="WD" evidence="3">
    <location>
        <begin position="1081"/>
        <end position="1112"/>
    </location>
</feature>
<dbReference type="PANTHER" id="PTHR19879">
    <property type="entry name" value="TRANSCRIPTION INITIATION FACTOR TFIID"/>
    <property type="match status" value="1"/>
</dbReference>
<keyword evidence="1 3" id="KW-0853">WD repeat</keyword>
<dbReference type="SUPFAM" id="SSF50998">
    <property type="entry name" value="Quinoprotein alcohol dehydrogenase-like"/>
    <property type="match status" value="1"/>
</dbReference>
<dbReference type="SUPFAM" id="SSF52540">
    <property type="entry name" value="P-loop containing nucleoside triphosphate hydrolases"/>
    <property type="match status" value="2"/>
</dbReference>
<dbReference type="Gene3D" id="2.130.10.10">
    <property type="entry name" value="YVTN repeat-like/Quinoprotein amine dehydrogenase"/>
    <property type="match status" value="6"/>
</dbReference>
<evidence type="ECO:0000256" key="4">
    <source>
        <dbReference type="SAM" id="MobiDB-lite"/>
    </source>
</evidence>
<dbReference type="InterPro" id="IPR001680">
    <property type="entry name" value="WD40_rpt"/>
</dbReference>
<feature type="compositionally biased region" description="Low complexity" evidence="4">
    <location>
        <begin position="1552"/>
        <end position="1569"/>
    </location>
</feature>
<feature type="domain" description="NACHT" evidence="5">
    <location>
        <begin position="442"/>
        <end position="599"/>
    </location>
</feature>
<dbReference type="Pfam" id="PF24883">
    <property type="entry name" value="NPHP3_N"/>
    <property type="match status" value="1"/>
</dbReference>
<dbReference type="SUPFAM" id="SSF69322">
    <property type="entry name" value="Tricorn protease domain 2"/>
    <property type="match status" value="2"/>
</dbReference>
<evidence type="ECO:0000256" key="2">
    <source>
        <dbReference type="ARBA" id="ARBA00022737"/>
    </source>
</evidence>
<dbReference type="CDD" id="cd00200">
    <property type="entry name" value="WD40"/>
    <property type="match status" value="2"/>
</dbReference>
<dbReference type="EMBL" id="HBHD01001580">
    <property type="protein sequence ID" value="CAD9652188.1"/>
    <property type="molecule type" value="Transcribed_RNA"/>
</dbReference>
<dbReference type="InterPro" id="IPR027417">
    <property type="entry name" value="P-loop_NTPase"/>
</dbReference>
<evidence type="ECO:0000256" key="1">
    <source>
        <dbReference type="ARBA" id="ARBA00022574"/>
    </source>
</evidence>
<feature type="repeat" description="WD" evidence="3">
    <location>
        <begin position="980"/>
        <end position="1021"/>
    </location>
</feature>
<proteinExistence type="predicted"/>
<evidence type="ECO:0000256" key="3">
    <source>
        <dbReference type="PROSITE-ProRule" id="PRU00221"/>
    </source>
</evidence>
<feature type="region of interest" description="Disordered" evidence="4">
    <location>
        <begin position="1548"/>
        <end position="1575"/>
    </location>
</feature>
<dbReference type="InterPro" id="IPR056884">
    <property type="entry name" value="NPHP3-like_N"/>
</dbReference>
<dbReference type="PANTHER" id="PTHR19879:SF9">
    <property type="entry name" value="TRANSCRIPTION INITIATION FACTOR TFIID SUBUNIT 5"/>
    <property type="match status" value="1"/>
</dbReference>
<dbReference type="PROSITE" id="PS00678">
    <property type="entry name" value="WD_REPEATS_1"/>
    <property type="match status" value="2"/>
</dbReference>
<reference evidence="6" key="1">
    <citation type="submission" date="2021-01" db="EMBL/GenBank/DDBJ databases">
        <authorList>
            <person name="Corre E."/>
            <person name="Pelletier E."/>
            <person name="Niang G."/>
            <person name="Scheremetjew M."/>
            <person name="Finn R."/>
            <person name="Kale V."/>
            <person name="Holt S."/>
            <person name="Cochrane G."/>
            <person name="Meng A."/>
            <person name="Brown T."/>
            <person name="Cohen L."/>
        </authorList>
    </citation>
    <scope>NUCLEOTIDE SEQUENCE</scope>
    <source>
        <strain evidence="6">SAG 11-48b</strain>
    </source>
</reference>
<dbReference type="InterPro" id="IPR019775">
    <property type="entry name" value="WD40_repeat_CS"/>
</dbReference>
<evidence type="ECO:0000259" key="5">
    <source>
        <dbReference type="PROSITE" id="PS50837"/>
    </source>
</evidence>
<dbReference type="SMART" id="SM00382">
    <property type="entry name" value="AAA"/>
    <property type="match status" value="1"/>
</dbReference>
<dbReference type="Gene3D" id="3.40.50.300">
    <property type="entry name" value="P-loop containing nucleotide triphosphate hydrolases"/>
    <property type="match status" value="1"/>
</dbReference>
<accession>A0A7S2QU83</accession>
<organism evidence="6">
    <name type="scientific">Chlamydomonas chlamydogama</name>
    <dbReference type="NCBI Taxonomy" id="225041"/>
    <lineage>
        <taxon>Eukaryota</taxon>
        <taxon>Viridiplantae</taxon>
        <taxon>Chlorophyta</taxon>
        <taxon>core chlorophytes</taxon>
        <taxon>Chlorophyceae</taxon>
        <taxon>CS clade</taxon>
        <taxon>Chlamydomonadales</taxon>
        <taxon>Chlamydomonadaceae</taxon>
        <taxon>Chlamydomonas</taxon>
    </lineage>
</organism>
<dbReference type="Pfam" id="PF00400">
    <property type="entry name" value="WD40"/>
    <property type="match status" value="6"/>
</dbReference>
<dbReference type="PROSITE" id="PS50082">
    <property type="entry name" value="WD_REPEATS_2"/>
    <property type="match status" value="7"/>
</dbReference>
<feature type="repeat" description="WD" evidence="3">
    <location>
        <begin position="938"/>
        <end position="979"/>
    </location>
</feature>
<dbReference type="Gene3D" id="1.25.40.370">
    <property type="match status" value="1"/>
</dbReference>
<feature type="region of interest" description="Disordered" evidence="4">
    <location>
        <begin position="343"/>
        <end position="423"/>
    </location>
</feature>
<dbReference type="SMART" id="SM00320">
    <property type="entry name" value="WD40"/>
    <property type="match status" value="12"/>
</dbReference>
<dbReference type="PROSITE" id="PS50294">
    <property type="entry name" value="WD_REPEATS_REGION"/>
    <property type="match status" value="4"/>
</dbReference>
<gene>
    <name evidence="6" type="ORF">CCHL1392_LOCUS863</name>
</gene>
<feature type="compositionally biased region" description="Acidic residues" evidence="4">
    <location>
        <begin position="349"/>
        <end position="399"/>
    </location>
</feature>
<feature type="repeat" description="WD" evidence="3">
    <location>
        <begin position="1043"/>
        <end position="1074"/>
    </location>
</feature>
<evidence type="ECO:0000313" key="6">
    <source>
        <dbReference type="EMBL" id="CAD9652188.1"/>
    </source>
</evidence>
<name>A0A7S2QU83_9CHLO</name>
<sequence length="1888" mass="203872">MPAKGEVKATFQVEDTLECIKSLHIGPATSGVKRTSAAECGVSLAFLLKVAPLIPDDWTTAQVVTQLVLPATTAYKCRFVEIPCLIPPECVAPPTFFISHKWGGQFSHLVKILREHLSGALPGQVFLWLDIFAVNQHPGAEQADDLRNLKAAIQIASGTLVILDKEGGPLRRVWCLYEFWNTLKVKGPEGLHMLTGGGFSPKDMLGVLGNINVSEADATVASDKERILMDINLDVGITKFNAILKMLFLFNPLDYSSDISALKQHVKTSQWSLAKVHQWMRTPLNMTLGDAAAAAAAARVAPVEVVQKKKIKRYVPPPKPVYRVYRREGAPPWLLEEKRLRMKKVESESSSEPEPEEEAPVEESEEEEESSEEEEETDYETTESEEGSSDDDDDDDSDSDNERKRLRMRRARPGIAAAQNKRNAIQAQSANHLPEVTIVGSRVLAIYGSPGSGKTTLAVALCQEPGLVQAYHMCKHNDVRRQDIIKVLMSLAYQLGTCNELTELRDEYTSALSSDDAQRLVQPDDPNEIFEILLKRPLNKLQAERAAAGKAEPRVTILLDGLDEADGQFSGLDNRLLQFLRDHFATLPNWVRFIVTSRPRPHIKASLKYKYHAVELVPGHLRLTTDLQKQLGNRLVGLVHTDAVDAVAGLLVEQSNGSMVYLTVAIELLKRRKKALQSSAVGAVSAARAMANAQAIASEFPTSLADGYRQLFRQDLAKLSRDDTTRVMKLLEVLVAAREPLTLNQLQSLGKKDHLVLLPGWGWLFYEKDYQVHAMHKSIFDWLRNKDAAGEFFVDAVLGHVAIADLVCRDVRSSKHPQNYSVKYAVAHLCMAGDTTALEKLVLDFHFWQRAYTVGCGVDVFRDLLELAPSGSAAAQDVLRWLSDVSEFLMKHPQATIQLAQDAPTESLTSKAGVFLNWRRGAVLLNKDQGWPSCLTALRGHAMLVSSTAFSPTGNLVASSSYDGSVRLWDPRTGQQVTALIGHMGEVTDVVISPDGMKVVTVGRDYTARYWDIKTGHQMEVWGLPVASAAAVGDDLGVTCLQLTVSPDCSTVASLLSDRTVRLWDIRTSKQLSMREGHSVVAFSPDGVALATGSSDTDVLVWEAKTRRHLAVLKCETPVTAVTLGQACRYAATGSPRGDVLLWDVRAGGVKMASLQGHSSQVSSLALSPDGNLLASGAKDRTVLLWEARTGQRVDTVLHGHSGPVSCLCFSPDSKLLTSGSADSTVRLWDAAIAAGTAARKISTGVPTLARRASLIMANASDAASKTAPVYVRSATFSPNGGSLLLIVSLDKSAQIWDTKTATCICRLDGSTQSTGRYQFSPDGSLVLAPLMPQITLLDELEEAWIWDTKTGRLMAQLQGKQPTFSPHSSMVACVIPAGTDGKLSAVRICEARSGDQVSILEGHTPSFSPDGARIATVASAASVEGDSIRLWNTDKFEELAVIHGRGPVVWSSDGALLALKYKNTTVLRGSNKGQRIGDLRGLMPQGGQPFFSPDSSRCVTLDSDWTVYIWDSYQGTQIVAVKRSVPSHITFSHDGMRAVISSCERPGSVRAGSNSSSALPAAPGSPKSVSSPHRSMSIFNHSNSLSLHASNSFHGGVLSSSSFLNASLGASLGGSLSVEGTRGASFVGSGHISLAALLNAQHAARKEPDNEVQLWDTESGNLLAKFETTGFAFSPDGTLLAAAVCPSNQNGRSSFSGHSFMLPNRLGAGPGSGSSLQASSSMQLPDAAPTPAVSKVVMYDARTGRQTLQLASIPNMGPCQRLRFSEDGMYLAGVSDDQLVAVWNSQLGTEVKWSGSASSCSIADWSPPYFVAVGGDTEVIKLMNASKPWTWDDATAIFSTTPVGKVVIQGCMAVTAGSTTQTPPGSALQDLALYDNVHMWRINTTGS</sequence>
<dbReference type="InterPro" id="IPR007111">
    <property type="entry name" value="NACHT_NTPase"/>
</dbReference>
<protein>
    <recommendedName>
        <fullName evidence="5">NACHT domain-containing protein</fullName>
    </recommendedName>
</protein>
<dbReference type="PROSITE" id="PS50837">
    <property type="entry name" value="NACHT"/>
    <property type="match status" value="1"/>
</dbReference>
<feature type="repeat" description="WD" evidence="3">
    <location>
        <begin position="1155"/>
        <end position="1196"/>
    </location>
</feature>